<evidence type="ECO:0000313" key="2">
    <source>
        <dbReference type="Proteomes" id="UP001269271"/>
    </source>
</evidence>
<reference evidence="1 2" key="1">
    <citation type="submission" date="2023-08" db="EMBL/GenBank/DDBJ databases">
        <title>Genomic surveillance of Staphylococcus haemolyticus neonatal outbreak in southern France.</title>
        <authorList>
            <person name="Magnan C."/>
            <person name="Morsli M."/>
            <person name="Thiery B."/>
            <person name="Salipante F."/>
            <person name="Attar J."/>
            <person name="Massimo D.M."/>
            <person name="Ory J."/>
            <person name="Pantel A."/>
            <person name="Lavigne J.-P."/>
        </authorList>
    </citation>
    <scope>NUCLEOTIDE SEQUENCE [LARGE SCALE GENOMIC DNA]</scope>
    <source>
        <strain evidence="1 2">NSH026</strain>
    </source>
</reference>
<organism evidence="1 2">
    <name type="scientific">Staphylococcus haemolyticus</name>
    <dbReference type="NCBI Taxonomy" id="1283"/>
    <lineage>
        <taxon>Bacteria</taxon>
        <taxon>Bacillati</taxon>
        <taxon>Bacillota</taxon>
        <taxon>Bacilli</taxon>
        <taxon>Bacillales</taxon>
        <taxon>Staphylococcaceae</taxon>
        <taxon>Staphylococcus</taxon>
    </lineage>
</organism>
<sequence length="73" mass="8612">MKLKNGKTVKNYQKFADYFIFVGIDDDVYHFWVIPTNLIKVGQQNLTLNDTYRPIFKNNFALLREGVKNDARI</sequence>
<gene>
    <name evidence="1" type="ORF">RO950_04290</name>
</gene>
<protein>
    <submittedName>
        <fullName evidence="1">Uncharacterized protein</fullName>
    </submittedName>
</protein>
<name>A0ABU3IGJ3_STAHA</name>
<proteinExistence type="predicted"/>
<keyword evidence="2" id="KW-1185">Reference proteome</keyword>
<dbReference type="EMBL" id="JAVSOO010000007">
    <property type="protein sequence ID" value="MDT4286235.1"/>
    <property type="molecule type" value="Genomic_DNA"/>
</dbReference>
<dbReference type="Proteomes" id="UP001269271">
    <property type="component" value="Unassembled WGS sequence"/>
</dbReference>
<evidence type="ECO:0000313" key="1">
    <source>
        <dbReference type="EMBL" id="MDT4286235.1"/>
    </source>
</evidence>
<comment type="caution">
    <text evidence="1">The sequence shown here is derived from an EMBL/GenBank/DDBJ whole genome shotgun (WGS) entry which is preliminary data.</text>
</comment>
<accession>A0ABU3IGJ3</accession>